<dbReference type="PANTHER" id="PTHR36300:SF1">
    <property type="entry name" value="RAW, ISOFORM A"/>
    <property type="match status" value="1"/>
</dbReference>
<accession>A0AAW1KQF1</accession>
<evidence type="ECO:0000313" key="2">
    <source>
        <dbReference type="Proteomes" id="UP001458880"/>
    </source>
</evidence>
<evidence type="ECO:0000313" key="1">
    <source>
        <dbReference type="EMBL" id="KAK9722528.1"/>
    </source>
</evidence>
<sequence length="105" mass="12076">MLDWKRTMDNSKVLLFVITEDTRSLTTMILAAYYIGLGKDVVLCVQHLNEEESMVRNEKLTSQAVKDYNRGRVYLSDLAKRKQVSVFDNITKSVQRAIDLCCGNR</sequence>
<dbReference type="PANTHER" id="PTHR36300">
    <property type="entry name" value="RAW, ISOFORM A"/>
    <property type="match status" value="1"/>
</dbReference>
<dbReference type="Proteomes" id="UP001458880">
    <property type="component" value="Unassembled WGS sequence"/>
</dbReference>
<dbReference type="AlphaFoldDB" id="A0AAW1KQF1"/>
<protein>
    <submittedName>
        <fullName evidence="1">Uncharacterized protein</fullName>
    </submittedName>
</protein>
<name>A0AAW1KQF1_POPJA</name>
<dbReference type="Gene3D" id="3.40.50.450">
    <property type="match status" value="1"/>
</dbReference>
<organism evidence="1 2">
    <name type="scientific">Popillia japonica</name>
    <name type="common">Japanese beetle</name>
    <dbReference type="NCBI Taxonomy" id="7064"/>
    <lineage>
        <taxon>Eukaryota</taxon>
        <taxon>Metazoa</taxon>
        <taxon>Ecdysozoa</taxon>
        <taxon>Arthropoda</taxon>
        <taxon>Hexapoda</taxon>
        <taxon>Insecta</taxon>
        <taxon>Pterygota</taxon>
        <taxon>Neoptera</taxon>
        <taxon>Endopterygota</taxon>
        <taxon>Coleoptera</taxon>
        <taxon>Polyphaga</taxon>
        <taxon>Scarabaeiformia</taxon>
        <taxon>Scarabaeidae</taxon>
        <taxon>Rutelinae</taxon>
        <taxon>Popillia</taxon>
    </lineage>
</organism>
<comment type="caution">
    <text evidence="1">The sequence shown here is derived from an EMBL/GenBank/DDBJ whole genome shotgun (WGS) entry which is preliminary data.</text>
</comment>
<gene>
    <name evidence="1" type="ORF">QE152_g19641</name>
</gene>
<dbReference type="EMBL" id="JASPKY010000187">
    <property type="protein sequence ID" value="KAK9722528.1"/>
    <property type="molecule type" value="Genomic_DNA"/>
</dbReference>
<keyword evidence="2" id="KW-1185">Reference proteome</keyword>
<reference evidence="1 2" key="1">
    <citation type="journal article" date="2024" name="BMC Genomics">
        <title>De novo assembly and annotation of Popillia japonica's genome with initial clues to its potential as an invasive pest.</title>
        <authorList>
            <person name="Cucini C."/>
            <person name="Boschi S."/>
            <person name="Funari R."/>
            <person name="Cardaioli E."/>
            <person name="Iannotti N."/>
            <person name="Marturano G."/>
            <person name="Paoli F."/>
            <person name="Bruttini M."/>
            <person name="Carapelli A."/>
            <person name="Frati F."/>
            <person name="Nardi F."/>
        </authorList>
    </citation>
    <scope>NUCLEOTIDE SEQUENCE [LARGE SCALE GENOMIC DNA]</scope>
    <source>
        <strain evidence="1">DMR45628</strain>
    </source>
</reference>
<dbReference type="GO" id="GO:0005886">
    <property type="term" value="C:plasma membrane"/>
    <property type="evidence" value="ECO:0007669"/>
    <property type="project" value="TreeGrafter"/>
</dbReference>
<proteinExistence type="predicted"/>